<keyword evidence="7" id="KW-1185">Reference proteome</keyword>
<keyword evidence="4" id="KW-0812">Transmembrane</keyword>
<dbReference type="InterPro" id="IPR000504">
    <property type="entry name" value="RRM_dom"/>
</dbReference>
<feature type="transmembrane region" description="Helical" evidence="4">
    <location>
        <begin position="7"/>
        <end position="26"/>
    </location>
</feature>
<feature type="domain" description="RRM" evidence="5">
    <location>
        <begin position="56"/>
        <end position="135"/>
    </location>
</feature>
<dbReference type="AlphaFoldDB" id="K2NUQ7"/>
<feature type="compositionally biased region" description="Basic and acidic residues" evidence="3">
    <location>
        <begin position="157"/>
        <end position="181"/>
    </location>
</feature>
<feature type="compositionally biased region" description="Low complexity" evidence="3">
    <location>
        <begin position="210"/>
        <end position="219"/>
    </location>
</feature>
<feature type="compositionally biased region" description="Basic residues" evidence="3">
    <location>
        <begin position="195"/>
        <end position="209"/>
    </location>
</feature>
<dbReference type="OrthoDB" id="252020at2759"/>
<dbReference type="InterPro" id="IPR012677">
    <property type="entry name" value="Nucleotide-bd_a/b_plait_sf"/>
</dbReference>
<name>K2NUQ7_TRYCR</name>
<keyword evidence="1 2" id="KW-0694">RNA-binding</keyword>
<dbReference type="GO" id="GO:0000398">
    <property type="term" value="P:mRNA splicing, via spliceosome"/>
    <property type="evidence" value="ECO:0007669"/>
    <property type="project" value="TreeGrafter"/>
</dbReference>
<evidence type="ECO:0000259" key="5">
    <source>
        <dbReference type="PROSITE" id="PS50102"/>
    </source>
</evidence>
<sequence>MCIDCCYFPCLLLLLFIFFVLLWPQFFCCVYYDCMNIAIVAWKIGTIPAKTMAVDVVARLSNLPTSVTEAHVRELIEPFAKVRRVTMPTPVLWLSCPTGRAEVVGDTLEDTKLVYVHLHGTVIDGNRINVSFAKIGDAPRHDNNYSNKVVERATRPVDRWDRARRPRTDSDDGWRQKESARPGHRRRHYEEDHHSRRQDRRRSPRRHPSRSASRSSSSPSRRHRRYSHSSYSSSSSSSPSVSPRRRHSSSLSQRRRRKRRRSSSRPRHHSRSRSPSWGD</sequence>
<dbReference type="CDD" id="cd00590">
    <property type="entry name" value="RRM_SF"/>
    <property type="match status" value="1"/>
</dbReference>
<feature type="region of interest" description="Disordered" evidence="3">
    <location>
        <begin position="157"/>
        <end position="279"/>
    </location>
</feature>
<dbReference type="GO" id="GO:0061574">
    <property type="term" value="C:ASAP complex"/>
    <property type="evidence" value="ECO:0007669"/>
    <property type="project" value="TreeGrafter"/>
</dbReference>
<dbReference type="Gene3D" id="3.30.70.330">
    <property type="match status" value="1"/>
</dbReference>
<evidence type="ECO:0000313" key="6">
    <source>
        <dbReference type="EMBL" id="EKF38716.1"/>
    </source>
</evidence>
<keyword evidence="4" id="KW-1133">Transmembrane helix</keyword>
<dbReference type="PROSITE" id="PS50102">
    <property type="entry name" value="RRM"/>
    <property type="match status" value="1"/>
</dbReference>
<evidence type="ECO:0000256" key="1">
    <source>
        <dbReference type="ARBA" id="ARBA00022884"/>
    </source>
</evidence>
<comment type="caution">
    <text evidence="6">The sequence shown here is derived from an EMBL/GenBank/DDBJ whole genome shotgun (WGS) entry which is preliminary data.</text>
</comment>
<dbReference type="InterPro" id="IPR035979">
    <property type="entry name" value="RBD_domain_sf"/>
</dbReference>
<organism evidence="6 7">
    <name type="scientific">Trypanosoma cruzi marinkellei</name>
    <dbReference type="NCBI Taxonomy" id="85056"/>
    <lineage>
        <taxon>Eukaryota</taxon>
        <taxon>Discoba</taxon>
        <taxon>Euglenozoa</taxon>
        <taxon>Kinetoplastea</taxon>
        <taxon>Metakinetoplastina</taxon>
        <taxon>Trypanosomatida</taxon>
        <taxon>Trypanosomatidae</taxon>
        <taxon>Trypanosoma</taxon>
        <taxon>Schizotrypanum</taxon>
    </lineage>
</organism>
<feature type="compositionally biased region" description="Basic residues" evidence="3">
    <location>
        <begin position="243"/>
        <end position="272"/>
    </location>
</feature>
<accession>K2NUQ7</accession>
<dbReference type="GO" id="GO:0005737">
    <property type="term" value="C:cytoplasm"/>
    <property type="evidence" value="ECO:0007669"/>
    <property type="project" value="TreeGrafter"/>
</dbReference>
<feature type="compositionally biased region" description="Low complexity" evidence="3">
    <location>
        <begin position="228"/>
        <end position="242"/>
    </location>
</feature>
<gene>
    <name evidence="6" type="ORF">MOQ_001073</name>
</gene>
<proteinExistence type="predicted"/>
<dbReference type="SUPFAM" id="SSF54928">
    <property type="entry name" value="RNA-binding domain, RBD"/>
    <property type="match status" value="1"/>
</dbReference>
<keyword evidence="4" id="KW-0472">Membrane</keyword>
<reference evidence="6 7" key="1">
    <citation type="journal article" date="2012" name="BMC Genomics">
        <title>Comparative genomic analysis of human infective Trypanosoma cruzi lineages with the bat-restricted subspecies T. cruzi marinkellei.</title>
        <authorList>
            <person name="Franzen O."/>
            <person name="Talavera-Lopez C."/>
            <person name="Ochaya S."/>
            <person name="Butler C.E."/>
            <person name="Messenger L.A."/>
            <person name="Lewis M.D."/>
            <person name="Llewellyn M.S."/>
            <person name="Marinkelle C.J."/>
            <person name="Tyler K.M."/>
            <person name="Miles M.A."/>
            <person name="Andersson B."/>
        </authorList>
    </citation>
    <scope>NUCLEOTIDE SEQUENCE [LARGE SCALE GENOMIC DNA]</scope>
    <source>
        <strain evidence="6 7">B7</strain>
    </source>
</reference>
<dbReference type="GO" id="GO:0003723">
    <property type="term" value="F:RNA binding"/>
    <property type="evidence" value="ECO:0007669"/>
    <property type="project" value="UniProtKB-UniRule"/>
</dbReference>
<dbReference type="GO" id="GO:0005654">
    <property type="term" value="C:nucleoplasm"/>
    <property type="evidence" value="ECO:0007669"/>
    <property type="project" value="TreeGrafter"/>
</dbReference>
<dbReference type="PANTHER" id="PTHR15481:SF0">
    <property type="entry name" value="LD23870P-RELATED"/>
    <property type="match status" value="1"/>
</dbReference>
<dbReference type="PANTHER" id="PTHR15481">
    <property type="entry name" value="RIBONUCLEIC ACID BINDING PROTEIN S1"/>
    <property type="match status" value="1"/>
</dbReference>
<evidence type="ECO:0000313" key="7">
    <source>
        <dbReference type="Proteomes" id="UP000007350"/>
    </source>
</evidence>
<protein>
    <recommendedName>
        <fullName evidence="5">RRM domain-containing protein</fullName>
    </recommendedName>
</protein>
<evidence type="ECO:0000256" key="3">
    <source>
        <dbReference type="SAM" id="MobiDB-lite"/>
    </source>
</evidence>
<dbReference type="EMBL" id="AHKC01005090">
    <property type="protein sequence ID" value="EKF38716.1"/>
    <property type="molecule type" value="Genomic_DNA"/>
</dbReference>
<evidence type="ECO:0000256" key="4">
    <source>
        <dbReference type="SAM" id="Phobius"/>
    </source>
</evidence>
<dbReference type="Proteomes" id="UP000007350">
    <property type="component" value="Unassembled WGS sequence"/>
</dbReference>
<evidence type="ECO:0000256" key="2">
    <source>
        <dbReference type="PROSITE-ProRule" id="PRU00176"/>
    </source>
</evidence>